<dbReference type="Pfam" id="PF19081">
    <property type="entry name" value="Ig_7"/>
    <property type="match status" value="1"/>
</dbReference>
<dbReference type="NCBIfam" id="NF033708">
    <property type="entry name" value="T9SS_Cterm_ChiA"/>
    <property type="match status" value="1"/>
</dbReference>
<dbReference type="Proteomes" id="UP001243403">
    <property type="component" value="Unassembled WGS sequence"/>
</dbReference>
<keyword evidence="1" id="KW-0732">Signal</keyword>
<reference evidence="3 4" key="1">
    <citation type="submission" date="2023-04" db="EMBL/GenBank/DDBJ databases">
        <title>Two novel species of Flavobacterium.</title>
        <authorList>
            <person name="Liu Q."/>
            <person name="Xin Y.-H."/>
        </authorList>
    </citation>
    <scope>NUCLEOTIDE SEQUENCE [LARGE SCALE GENOMIC DNA]</scope>
    <source>
        <strain evidence="3 4">LB1P51</strain>
    </source>
</reference>
<keyword evidence="4" id="KW-1185">Reference proteome</keyword>
<evidence type="ECO:0000313" key="4">
    <source>
        <dbReference type="Proteomes" id="UP001243403"/>
    </source>
</evidence>
<protein>
    <submittedName>
        <fullName evidence="3">T9SS sorting signal type C domain-containing protein</fullName>
    </submittedName>
</protein>
<evidence type="ECO:0000256" key="1">
    <source>
        <dbReference type="SAM" id="SignalP"/>
    </source>
</evidence>
<dbReference type="RefSeq" id="WP_282715648.1">
    <property type="nucleotide sequence ID" value="NZ_JASCRZ010000001.1"/>
</dbReference>
<dbReference type="InterPro" id="IPR044023">
    <property type="entry name" value="Ig_7"/>
</dbReference>
<comment type="caution">
    <text evidence="3">The sequence shown here is derived from an EMBL/GenBank/DDBJ whole genome shotgun (WGS) entry which is preliminary data.</text>
</comment>
<evidence type="ECO:0000259" key="2">
    <source>
        <dbReference type="Pfam" id="PF19081"/>
    </source>
</evidence>
<feature type="domain" description="Ig-like" evidence="2">
    <location>
        <begin position="161"/>
        <end position="238"/>
    </location>
</feature>
<evidence type="ECO:0000313" key="3">
    <source>
        <dbReference type="EMBL" id="MDI5894281.1"/>
    </source>
</evidence>
<proteinExistence type="predicted"/>
<feature type="chain" id="PRO_5045683278" evidence="1">
    <location>
        <begin position="27"/>
        <end position="969"/>
    </location>
</feature>
<accession>A0ABT6V8Q3</accession>
<dbReference type="EMBL" id="JASCRZ010000001">
    <property type="protein sequence ID" value="MDI5894281.1"/>
    <property type="molecule type" value="Genomic_DNA"/>
</dbReference>
<dbReference type="InterPro" id="IPR013783">
    <property type="entry name" value="Ig-like_fold"/>
</dbReference>
<name>A0ABT6V8Q3_9FLAO</name>
<gene>
    <name evidence="3" type="ORF">QLS65_05215</name>
</gene>
<dbReference type="Gene3D" id="2.60.40.10">
    <property type="entry name" value="Immunoglobulins"/>
    <property type="match status" value="1"/>
</dbReference>
<organism evidence="3 4">
    <name type="scientific">Flavobacterium algoritolerans</name>
    <dbReference type="NCBI Taxonomy" id="3041254"/>
    <lineage>
        <taxon>Bacteria</taxon>
        <taxon>Pseudomonadati</taxon>
        <taxon>Bacteroidota</taxon>
        <taxon>Flavobacteriia</taxon>
        <taxon>Flavobacteriales</taxon>
        <taxon>Flavobacteriaceae</taxon>
        <taxon>Flavobacterium</taxon>
    </lineage>
</organism>
<feature type="signal peptide" evidence="1">
    <location>
        <begin position="1"/>
        <end position="26"/>
    </location>
</feature>
<sequence>MIKKLLLTKFNVFILLLFIFSGEMSAQCAITSTTSASSLTCDTSPLNACDGVLYIGDGVTVMTLTINTGFNLTCLGAINFVIRNKAKIEFGNGANDRLTLAAGSSITVESGGDISGGNQCTASDRIYIGTDLVSTCSGGASADFTFTQLVTQGGYSPISVSSDKSSVCGSGNFTLTATSDPAIGATYEWFNTANGGSAIHTGSFYNTGVLSSTQNFYVQAKYASYTTIRKLITATVIPNLPASVSISASATSICAGTPITFTALPINGGAAPTYQWYNGLIAINGATSVTYTANTLANNDAIKVIMTSNATPCLTSSPATSNGVTVTVSSIPTIPLLSSTAIPLDCTSIAGTFTITNYNASHTYAVSPSTGVTISGNTVTGPAGSYTLTATLGTCISASSSSVTISNPITSTWNGTSWSNGIPIGDSNIVFTGSYPPAIDPAVDLSGCSCQIIGSRTVTIKSGRTLTVVNGINVPVGASLIFENKASLVQTNNDGLNSGSIIYKRLTTPIKKFDYTYWSSPVSPQTLYNVSPSTLSDKFFSFDSAVEDWKQESSSTVMSKGKGYIIRAPENNDPTPPPPGLLEATFIGAPNNGTVSITTVINDKSYLIGNPYPSALDANKFLIDNSSVLDGTLYFWTHNTSIQLASGIANGSAGSGVYAYTSDDYATYNLTGGAATSATTLGLDPVVPTGKIAAGQAFFATTKPTIPANSSIIFNNTMRVSGGVSGINNAQFFRTAKSSKTTDAIEKHRVWLNLTNSEGAFKQMLVGYVTDATNDYDDAFDGESFDGNQFVDFYSVNDDKNLTIQGRALPFDKNDEVLLGYSSTIAGTFSISIDQVDGILVSEDVFIEDKMTNSFKNLKEGAYSFSTGAGAFNDRFVLRFTEKTLGTDNVGEFDNSVLISKDKNELKIKSELESIKRITVFDLLGRKIFDKEAVNSNEFRTSNITLNKQLVIVKVLLNNGNVISKKVIY</sequence>